<sequence>MVPFYRFSLFEWEFKGCRVSALVGRFVVGGRFAAGFSSVIYAASDGAGGTPAFSKRRLAHCGHGASSFAGGGRASCRNARTGCPGGTMMWPGFLVLLVLFSAESLRAEVPALPIKLRELSSFSRNSEWELTGTPLLFQANGRRGGYVPLRRERPSPCGDEGKIQKRLFGDAFGTERIIWESSVGASRRVLIVPCGDDGPSAGELRPLGGYDPAAGGYFGVDETLWAEWRARLRETALGAPFPAAMVDAENSLYVQTDDGLICAFDAATGKERWAFAPPQLCWRTRAEALVRAKSLTELPWLAAGGLTAERVNVSSRERILLWGTLGLGARALFCLDVTDPLAPSFLWGREDLANGACLRWGGVGDKEERAPLGHAAAAPLAIPLAGKWSLLVPSGAGARGRLLSYDALSGKLTGQSEGGDAELCLPPLGLNDSSASLQRVALCDSRGGVQIFLRQAEDFRFSERIDLEKITLFDELNFRFAPIPCVVSRGLWLAFVGENGADTLVAAAPAALKDLRWSAAPWRGSGWGWWLELKGFHDVVSALFYDGLLYLLGREEQRRVLQVVDLTPGRLAAAETLSHKAAGLAVRDGKVVVLENGADGPTAVPVSSVLPAPSSGIYYTLYR</sequence>
<dbReference type="InterPro" id="IPR015943">
    <property type="entry name" value="WD40/YVTN_repeat-like_dom_sf"/>
</dbReference>
<gene>
    <name evidence="2" type="ORF">FYJ74_04250</name>
</gene>
<dbReference type="InterPro" id="IPR002372">
    <property type="entry name" value="PQQ_rpt_dom"/>
</dbReference>
<accession>A0A6L5YAD6</accession>
<dbReference type="SUPFAM" id="SSF50998">
    <property type="entry name" value="Quinoprotein alcohol dehydrogenase-like"/>
    <property type="match status" value="1"/>
</dbReference>
<dbReference type="Proteomes" id="UP000473699">
    <property type="component" value="Unassembled WGS sequence"/>
</dbReference>
<reference evidence="2 3" key="1">
    <citation type="submission" date="2019-08" db="EMBL/GenBank/DDBJ databases">
        <title>In-depth cultivation of the pig gut microbiome towards novel bacterial diversity and tailored functional studies.</title>
        <authorList>
            <person name="Wylensek D."/>
            <person name="Hitch T.C.A."/>
            <person name="Clavel T."/>
        </authorList>
    </citation>
    <scope>NUCLEOTIDE SEQUENCE [LARGE SCALE GENOMIC DNA]</scope>
    <source>
        <strain evidence="2 3">SM-530-WT-4B</strain>
    </source>
</reference>
<evidence type="ECO:0000259" key="1">
    <source>
        <dbReference type="Pfam" id="PF13360"/>
    </source>
</evidence>
<comment type="caution">
    <text evidence="2">The sequence shown here is derived from an EMBL/GenBank/DDBJ whole genome shotgun (WGS) entry which is preliminary data.</text>
</comment>
<feature type="domain" description="Pyrrolo-quinoline quinone repeat" evidence="1">
    <location>
        <begin position="228"/>
        <end position="275"/>
    </location>
</feature>
<dbReference type="EMBL" id="VUNH01000003">
    <property type="protein sequence ID" value="MST55250.1"/>
    <property type="molecule type" value="Genomic_DNA"/>
</dbReference>
<dbReference type="InterPro" id="IPR011047">
    <property type="entry name" value="Quinoprotein_ADH-like_sf"/>
</dbReference>
<dbReference type="Gene3D" id="2.130.10.10">
    <property type="entry name" value="YVTN repeat-like/Quinoprotein amine dehydrogenase"/>
    <property type="match status" value="1"/>
</dbReference>
<organism evidence="2 3">
    <name type="scientific">Pyramidobacter porci</name>
    <dbReference type="NCBI Taxonomy" id="2605789"/>
    <lineage>
        <taxon>Bacteria</taxon>
        <taxon>Thermotogati</taxon>
        <taxon>Synergistota</taxon>
        <taxon>Synergistia</taxon>
        <taxon>Synergistales</taxon>
        <taxon>Dethiosulfovibrionaceae</taxon>
        <taxon>Pyramidobacter</taxon>
    </lineage>
</organism>
<dbReference type="Pfam" id="PF13360">
    <property type="entry name" value="PQQ_2"/>
    <property type="match status" value="1"/>
</dbReference>
<dbReference type="AlphaFoldDB" id="A0A6L5YAD6"/>
<proteinExistence type="predicted"/>
<evidence type="ECO:0000313" key="2">
    <source>
        <dbReference type="EMBL" id="MST55250.1"/>
    </source>
</evidence>
<evidence type="ECO:0000313" key="3">
    <source>
        <dbReference type="Proteomes" id="UP000473699"/>
    </source>
</evidence>
<protein>
    <submittedName>
        <fullName evidence="2">PQQ-binding-like beta-propeller repeat protein</fullName>
    </submittedName>
</protein>
<keyword evidence="3" id="KW-1185">Reference proteome</keyword>
<name>A0A6L5YAD6_9BACT</name>